<keyword evidence="1" id="KW-0812">Transmembrane</keyword>
<evidence type="ECO:0000256" key="1">
    <source>
        <dbReference type="SAM" id="Phobius"/>
    </source>
</evidence>
<dbReference type="EMBL" id="JBHMFE010000020">
    <property type="protein sequence ID" value="MFB9110032.1"/>
    <property type="molecule type" value="Genomic_DNA"/>
</dbReference>
<proteinExistence type="predicted"/>
<evidence type="ECO:0008006" key="4">
    <source>
        <dbReference type="Google" id="ProtNLM"/>
    </source>
</evidence>
<organism evidence="2 3">
    <name type="scientific">Flavobacterium gyeonganense</name>
    <dbReference type="NCBI Taxonomy" id="1310418"/>
    <lineage>
        <taxon>Bacteria</taxon>
        <taxon>Pseudomonadati</taxon>
        <taxon>Bacteroidota</taxon>
        <taxon>Flavobacteriia</taxon>
        <taxon>Flavobacteriales</taxon>
        <taxon>Flavobacteriaceae</taxon>
        <taxon>Flavobacterium</taxon>
    </lineage>
</organism>
<protein>
    <recommendedName>
        <fullName evidence="4">Pentapeptide repeat-containing protein</fullName>
    </recommendedName>
</protein>
<keyword evidence="3" id="KW-1185">Reference proteome</keyword>
<gene>
    <name evidence="2" type="ORF">ACFFVK_15710</name>
</gene>
<feature type="transmembrane region" description="Helical" evidence="1">
    <location>
        <begin position="409"/>
        <end position="429"/>
    </location>
</feature>
<comment type="caution">
    <text evidence="2">The sequence shown here is derived from an EMBL/GenBank/DDBJ whole genome shotgun (WGS) entry which is preliminary data.</text>
</comment>
<feature type="transmembrane region" description="Helical" evidence="1">
    <location>
        <begin position="441"/>
        <end position="459"/>
    </location>
</feature>
<reference evidence="2 3" key="1">
    <citation type="submission" date="2024-09" db="EMBL/GenBank/DDBJ databases">
        <authorList>
            <person name="Sun Q."/>
            <person name="Mori K."/>
        </authorList>
    </citation>
    <scope>NUCLEOTIDE SEQUENCE [LARGE SCALE GENOMIC DNA]</scope>
    <source>
        <strain evidence="2 3">CECT 8365</strain>
    </source>
</reference>
<sequence>MENLQAFDVIRLLEHTQLIITQTVYKTKLISDKKIEGRLVINIDNIKEPVTFSNCEFDDIFIHNASIVAIEFNNCTFTKDFDITYIKASSLRLYNCDFLKKFFIRNCKIDTLHLHKSESQNGINIEGGILRIIDIIPVNEKTQFSFIGKFLLIEFLAVQSTSGITLLADKAVINSIHINGYYNVSSRLNFNQIINERIELENLNNDGKIYFTHLKQAGVKGFLDLPLKKYLQAFNESNEAHQKEINFINEISAKHSTLELLMGYLPVFYFKDFIEKNFFTDFLSYKENISVKFLINNSSAGILELKNIKFEQYKLELLNSDLSAVKLINSHIPDVGVSDNYLNYYNVYNDLYTSAAKQNNTKDKIDYYRISQQYLYKYLRYESTAKKGHIGSRISITVSLLYSNHGTDWLKACLVTLVGSLFFFILFVYSLKDVELDPSLSGLRIFFKTYLLPFFPQFINPLHRIDFMNQTDVLGTWSSLVDFFSRIIVSIGIFEIIRSFRKHVRS</sequence>
<accession>A0ABV5HDQ3</accession>
<keyword evidence="1" id="KW-0472">Membrane</keyword>
<evidence type="ECO:0000313" key="3">
    <source>
        <dbReference type="Proteomes" id="UP001589562"/>
    </source>
</evidence>
<evidence type="ECO:0000313" key="2">
    <source>
        <dbReference type="EMBL" id="MFB9110032.1"/>
    </source>
</evidence>
<dbReference type="RefSeq" id="WP_278009846.1">
    <property type="nucleotide sequence ID" value="NZ_CP121112.1"/>
</dbReference>
<keyword evidence="1" id="KW-1133">Transmembrane helix</keyword>
<feature type="transmembrane region" description="Helical" evidence="1">
    <location>
        <begin position="479"/>
        <end position="497"/>
    </location>
</feature>
<name>A0ABV5HDQ3_9FLAO</name>
<dbReference type="Proteomes" id="UP001589562">
    <property type="component" value="Unassembled WGS sequence"/>
</dbReference>